<evidence type="ECO:0000313" key="1">
    <source>
        <dbReference type="EMBL" id="SEB46563.1"/>
    </source>
</evidence>
<evidence type="ECO:0000313" key="2">
    <source>
        <dbReference type="Proteomes" id="UP000199183"/>
    </source>
</evidence>
<reference evidence="1 2" key="1">
    <citation type="submission" date="2016-10" db="EMBL/GenBank/DDBJ databases">
        <authorList>
            <person name="de Groot N.N."/>
        </authorList>
    </citation>
    <scope>NUCLEOTIDE SEQUENCE [LARGE SCALE GENOMIC DNA]</scope>
    <source>
        <strain evidence="1 2">DSM 21799</strain>
    </source>
</reference>
<name>A0A1H4JJZ6_9MICO</name>
<protein>
    <submittedName>
        <fullName evidence="1">Uncharacterized protein</fullName>
    </submittedName>
</protein>
<organism evidence="1 2">
    <name type="scientific">Paramicrobacterium humi</name>
    <dbReference type="NCBI Taxonomy" id="640635"/>
    <lineage>
        <taxon>Bacteria</taxon>
        <taxon>Bacillati</taxon>
        <taxon>Actinomycetota</taxon>
        <taxon>Actinomycetes</taxon>
        <taxon>Micrococcales</taxon>
        <taxon>Microbacteriaceae</taxon>
        <taxon>Paramicrobacterium</taxon>
    </lineage>
</organism>
<proteinExistence type="predicted"/>
<gene>
    <name evidence="1" type="ORF">SAMN04489806_0740</name>
</gene>
<keyword evidence="2" id="KW-1185">Reference proteome</keyword>
<dbReference type="RefSeq" id="WP_143033944.1">
    <property type="nucleotide sequence ID" value="NZ_FNRY01000001.1"/>
</dbReference>
<accession>A0A1H4JJZ6</accession>
<dbReference type="EMBL" id="FNRY01000001">
    <property type="protein sequence ID" value="SEB46563.1"/>
    <property type="molecule type" value="Genomic_DNA"/>
</dbReference>
<dbReference type="AlphaFoldDB" id="A0A1H4JJZ6"/>
<sequence length="154" mass="16829">MADLRRRERESDKRLLSPACVDALAHYGARVDLHADAVCDFSHAGKEWSAQLHDTMVVVYDGQGVPPIGSLRPISAAEQWLVGMIGAATRTERGLPALPAFDARPVPELRRQRDKWFSLGSATVTVNLADGLPVEVFRFVSGRSLPEIRAAIGQ</sequence>
<dbReference type="Proteomes" id="UP000199183">
    <property type="component" value="Unassembled WGS sequence"/>
</dbReference>
<dbReference type="OrthoDB" id="5050566at2"/>